<accession>A0A9N8DJQ4</accession>
<dbReference type="Proteomes" id="UP001153069">
    <property type="component" value="Unassembled WGS sequence"/>
</dbReference>
<evidence type="ECO:0000256" key="1">
    <source>
        <dbReference type="SAM" id="SignalP"/>
    </source>
</evidence>
<protein>
    <submittedName>
        <fullName evidence="2">Uncharacterized protein</fullName>
    </submittedName>
</protein>
<feature type="signal peptide" evidence="1">
    <location>
        <begin position="1"/>
        <end position="18"/>
    </location>
</feature>
<dbReference type="AlphaFoldDB" id="A0A9N8DJQ4"/>
<organism evidence="2 3">
    <name type="scientific">Seminavis robusta</name>
    <dbReference type="NCBI Taxonomy" id="568900"/>
    <lineage>
        <taxon>Eukaryota</taxon>
        <taxon>Sar</taxon>
        <taxon>Stramenopiles</taxon>
        <taxon>Ochrophyta</taxon>
        <taxon>Bacillariophyta</taxon>
        <taxon>Bacillariophyceae</taxon>
        <taxon>Bacillariophycidae</taxon>
        <taxon>Naviculales</taxon>
        <taxon>Naviculaceae</taxon>
        <taxon>Seminavis</taxon>
    </lineage>
</organism>
<reference evidence="2" key="1">
    <citation type="submission" date="2020-06" db="EMBL/GenBank/DDBJ databases">
        <authorList>
            <consortium name="Plant Systems Biology data submission"/>
        </authorList>
    </citation>
    <scope>NUCLEOTIDE SEQUENCE</scope>
    <source>
        <strain evidence="2">D6</strain>
    </source>
</reference>
<feature type="chain" id="PRO_5040466431" evidence="1">
    <location>
        <begin position="19"/>
        <end position="225"/>
    </location>
</feature>
<proteinExistence type="predicted"/>
<evidence type="ECO:0000313" key="3">
    <source>
        <dbReference type="Proteomes" id="UP001153069"/>
    </source>
</evidence>
<evidence type="ECO:0000313" key="2">
    <source>
        <dbReference type="EMBL" id="CAB9500974.1"/>
    </source>
</evidence>
<keyword evidence="3" id="KW-1185">Reference proteome</keyword>
<name>A0A9N8DJQ4_9STRA</name>
<comment type="caution">
    <text evidence="2">The sequence shown here is derived from an EMBL/GenBank/DDBJ whole genome shotgun (WGS) entry which is preliminary data.</text>
</comment>
<keyword evidence="1" id="KW-0732">Signal</keyword>
<dbReference type="EMBL" id="CAICTM010000096">
    <property type="protein sequence ID" value="CAB9500974.1"/>
    <property type="molecule type" value="Genomic_DNA"/>
</dbReference>
<gene>
    <name evidence="2" type="ORF">SEMRO_97_G049830.1</name>
</gene>
<sequence length="225" mass="25843">MRSALFIVALFLSSGVSSLDLRLDIAGGICHNNTDFDQTFQDGVIPGTQEVMDISTTTENDDEIRRYGFSAFRGDELPTDSDEFAQGAAIHAPEYEDNNLRNRELTRLDCPVYRECPGSGNPTHWCAWICGYWTNPRDHGQRPEESEGGRFLRRVTEDLRIPDEEMSELQTLQLEPIRYTHEDRELWLTVEGLVCGWIQRWLDTRLSNCLHGAQLVTCELDLFRR</sequence>